<comment type="caution">
    <text evidence="2">The sequence shown here is derived from an EMBL/GenBank/DDBJ whole genome shotgun (WGS) entry which is preliminary data.</text>
</comment>
<feature type="region of interest" description="Disordered" evidence="1">
    <location>
        <begin position="1"/>
        <end position="33"/>
    </location>
</feature>
<dbReference type="RefSeq" id="XP_007736171.1">
    <property type="nucleotide sequence ID" value="XM_007737981.1"/>
</dbReference>
<evidence type="ECO:0000256" key="1">
    <source>
        <dbReference type="SAM" id="MobiDB-lite"/>
    </source>
</evidence>
<dbReference type="GeneID" id="19171971"/>
<feature type="compositionally biased region" description="Polar residues" evidence="1">
    <location>
        <begin position="89"/>
        <end position="100"/>
    </location>
</feature>
<evidence type="ECO:0000313" key="2">
    <source>
        <dbReference type="EMBL" id="EXJ79597.1"/>
    </source>
</evidence>
<sequence>MPPRGSRATRYSRNVDPEEQLDDLDPDSVGYSEDISASYTDHWVKDSQVFHEAHEDCEEETRHPGSRYSSPSTSTPSRPAPRSDPQPQRARTASSQTLSGRVSMPSPTSPAPPRKRQAIRGNPRVSRRRDGCLNTQRSRLHDAEQDGVQSPPGRALRKRTIQQTYPFKFEKYRHNLVKSIGKSVEVQTIEEAVQHEIGDTPPQSARKKARLSATASERTSTSIAKRGQSYRCRSASVEIGGSLTKLIGSSGYDPTRTTLRVWLEGFPGASTPTTLKDCDNVEKLMDFIISSWEWSFNARAFHYAIVTFPRLTADSNILIRPGMTDSFRKMVDEIENSPVWAEEGAKATCEVKITVYLQSPAGE</sequence>
<dbReference type="EMBL" id="AMGY01000007">
    <property type="protein sequence ID" value="EXJ79597.1"/>
    <property type="molecule type" value="Genomic_DNA"/>
</dbReference>
<feature type="compositionally biased region" description="Polar residues" evidence="1">
    <location>
        <begin position="213"/>
        <end position="223"/>
    </location>
</feature>
<proteinExistence type="predicted"/>
<reference evidence="2 3" key="1">
    <citation type="submission" date="2013-03" db="EMBL/GenBank/DDBJ databases">
        <title>The Genome Sequence of Capronia epimyces CBS 606.96.</title>
        <authorList>
            <consortium name="The Broad Institute Genomics Platform"/>
            <person name="Cuomo C."/>
            <person name="de Hoog S."/>
            <person name="Gorbushina A."/>
            <person name="Walker B."/>
            <person name="Young S.K."/>
            <person name="Zeng Q."/>
            <person name="Gargeya S."/>
            <person name="Fitzgerald M."/>
            <person name="Haas B."/>
            <person name="Abouelleil A."/>
            <person name="Allen A.W."/>
            <person name="Alvarado L."/>
            <person name="Arachchi H.M."/>
            <person name="Berlin A.M."/>
            <person name="Chapman S.B."/>
            <person name="Gainer-Dewar J."/>
            <person name="Goldberg J."/>
            <person name="Griggs A."/>
            <person name="Gujja S."/>
            <person name="Hansen M."/>
            <person name="Howarth C."/>
            <person name="Imamovic A."/>
            <person name="Ireland A."/>
            <person name="Larimer J."/>
            <person name="McCowan C."/>
            <person name="Murphy C."/>
            <person name="Pearson M."/>
            <person name="Poon T.W."/>
            <person name="Priest M."/>
            <person name="Roberts A."/>
            <person name="Saif S."/>
            <person name="Shea T."/>
            <person name="Sisk P."/>
            <person name="Sykes S."/>
            <person name="Wortman J."/>
            <person name="Nusbaum C."/>
            <person name="Birren B."/>
        </authorList>
    </citation>
    <scope>NUCLEOTIDE SEQUENCE [LARGE SCALE GENOMIC DNA]</scope>
    <source>
        <strain evidence="2 3">CBS 606.96</strain>
    </source>
</reference>
<dbReference type="HOGENOM" id="CLU_030730_1_0_1"/>
<feature type="region of interest" description="Disordered" evidence="1">
    <location>
        <begin position="199"/>
        <end position="227"/>
    </location>
</feature>
<feature type="compositionally biased region" description="Acidic residues" evidence="1">
    <location>
        <begin position="17"/>
        <end position="26"/>
    </location>
</feature>
<dbReference type="AlphaFoldDB" id="W9XGG0"/>
<feature type="region of interest" description="Disordered" evidence="1">
    <location>
        <begin position="50"/>
        <end position="156"/>
    </location>
</feature>
<protein>
    <submittedName>
        <fullName evidence="2">Uncharacterized protein</fullName>
    </submittedName>
</protein>
<evidence type="ECO:0000313" key="3">
    <source>
        <dbReference type="Proteomes" id="UP000019478"/>
    </source>
</evidence>
<accession>W9XGG0</accession>
<dbReference type="OrthoDB" id="4121291at2759"/>
<feature type="compositionally biased region" description="Low complexity" evidence="1">
    <location>
        <begin position="66"/>
        <end position="77"/>
    </location>
</feature>
<name>W9XGG0_9EURO</name>
<gene>
    <name evidence="2" type="ORF">A1O3_07876</name>
</gene>
<organism evidence="2 3">
    <name type="scientific">Capronia epimyces CBS 606.96</name>
    <dbReference type="NCBI Taxonomy" id="1182542"/>
    <lineage>
        <taxon>Eukaryota</taxon>
        <taxon>Fungi</taxon>
        <taxon>Dikarya</taxon>
        <taxon>Ascomycota</taxon>
        <taxon>Pezizomycotina</taxon>
        <taxon>Eurotiomycetes</taxon>
        <taxon>Chaetothyriomycetidae</taxon>
        <taxon>Chaetothyriales</taxon>
        <taxon>Herpotrichiellaceae</taxon>
        <taxon>Capronia</taxon>
    </lineage>
</organism>
<keyword evidence="3" id="KW-1185">Reference proteome</keyword>
<dbReference type="Proteomes" id="UP000019478">
    <property type="component" value="Unassembled WGS sequence"/>
</dbReference>